<accession>M2N2E7</accession>
<evidence type="ECO:0000313" key="2">
    <source>
        <dbReference type="Proteomes" id="UP000011761"/>
    </source>
</evidence>
<keyword evidence="2" id="KW-1185">Reference proteome</keyword>
<dbReference type="AlphaFoldDB" id="M2N2E7"/>
<gene>
    <name evidence="1" type="ORF">BAUCODRAFT_263957</name>
</gene>
<evidence type="ECO:0000313" key="1">
    <source>
        <dbReference type="EMBL" id="EMC92845.1"/>
    </source>
</evidence>
<dbReference type="KEGG" id="bcom:BAUCODRAFT_263957"/>
<dbReference type="HOGENOM" id="CLU_1004679_0_0_1"/>
<sequence>MPFPTSSHSRSTLLRLEIPACDLNPDPTWFPYLEAPLLAPFVHAPPLVKQLAGIRVTPFWASLPVIPGTMPPDRTHEPHTALLAAVDVLSAATGESSLKVFGYLKADGATDYTYRCRLTTKFHTMSTASTTDYEMTGAQFDRLRSMKDQSQWLSALDSLVSRMNYRAIYHVRERLQHYYGAAVALNEEHLWREATWGSQAKELVDDPKLQKAVRNAKDYVQEQPYWLSLDREDTITDKVNYFHTATLYHALAHAHNSLAPPPLIEQISICPAPVQSY</sequence>
<dbReference type="eggNOG" id="ENOG502RM6K">
    <property type="taxonomic scope" value="Eukaryota"/>
</dbReference>
<dbReference type="GeneID" id="19110423"/>
<reference evidence="1 2" key="1">
    <citation type="journal article" date="2012" name="PLoS Pathog.">
        <title>Diverse lifestyles and strategies of plant pathogenesis encoded in the genomes of eighteen Dothideomycetes fungi.</title>
        <authorList>
            <person name="Ohm R.A."/>
            <person name="Feau N."/>
            <person name="Henrissat B."/>
            <person name="Schoch C.L."/>
            <person name="Horwitz B.A."/>
            <person name="Barry K.W."/>
            <person name="Condon B.J."/>
            <person name="Copeland A.C."/>
            <person name="Dhillon B."/>
            <person name="Glaser F."/>
            <person name="Hesse C.N."/>
            <person name="Kosti I."/>
            <person name="LaButti K."/>
            <person name="Lindquist E.A."/>
            <person name="Lucas S."/>
            <person name="Salamov A.A."/>
            <person name="Bradshaw R.E."/>
            <person name="Ciuffetti L."/>
            <person name="Hamelin R.C."/>
            <person name="Kema G.H.J."/>
            <person name="Lawrence C."/>
            <person name="Scott J.A."/>
            <person name="Spatafora J.W."/>
            <person name="Turgeon B.G."/>
            <person name="de Wit P.J.G.M."/>
            <person name="Zhong S."/>
            <person name="Goodwin S.B."/>
            <person name="Grigoriev I.V."/>
        </authorList>
    </citation>
    <scope>NUCLEOTIDE SEQUENCE [LARGE SCALE GENOMIC DNA]</scope>
    <source>
        <strain evidence="1 2">UAMH 10762</strain>
    </source>
</reference>
<dbReference type="RefSeq" id="XP_007680147.1">
    <property type="nucleotide sequence ID" value="XM_007681957.1"/>
</dbReference>
<protein>
    <submittedName>
        <fullName evidence="1">Uncharacterized protein</fullName>
    </submittedName>
</protein>
<dbReference type="Proteomes" id="UP000011761">
    <property type="component" value="Unassembled WGS sequence"/>
</dbReference>
<organism evidence="1 2">
    <name type="scientific">Baudoinia panamericana (strain UAMH 10762)</name>
    <name type="common">Angels' share fungus</name>
    <name type="synonym">Baudoinia compniacensis (strain UAMH 10762)</name>
    <dbReference type="NCBI Taxonomy" id="717646"/>
    <lineage>
        <taxon>Eukaryota</taxon>
        <taxon>Fungi</taxon>
        <taxon>Dikarya</taxon>
        <taxon>Ascomycota</taxon>
        <taxon>Pezizomycotina</taxon>
        <taxon>Dothideomycetes</taxon>
        <taxon>Dothideomycetidae</taxon>
        <taxon>Mycosphaerellales</taxon>
        <taxon>Teratosphaeriaceae</taxon>
        <taxon>Baudoinia</taxon>
    </lineage>
</organism>
<dbReference type="EMBL" id="KB445561">
    <property type="protein sequence ID" value="EMC92845.1"/>
    <property type="molecule type" value="Genomic_DNA"/>
</dbReference>
<proteinExistence type="predicted"/>
<name>M2N2E7_BAUPA</name>